<dbReference type="InterPro" id="IPR035906">
    <property type="entry name" value="MetI-like_sf"/>
</dbReference>
<organism evidence="9">
    <name type="scientific">Gracilinema caldarium</name>
    <dbReference type="NCBI Taxonomy" id="215591"/>
    <lineage>
        <taxon>Bacteria</taxon>
        <taxon>Pseudomonadati</taxon>
        <taxon>Spirochaetota</taxon>
        <taxon>Spirochaetia</taxon>
        <taxon>Spirochaetales</taxon>
        <taxon>Breznakiellaceae</taxon>
        <taxon>Gracilinema</taxon>
    </lineage>
</organism>
<evidence type="ECO:0000256" key="1">
    <source>
        <dbReference type="ARBA" id="ARBA00004651"/>
    </source>
</evidence>
<dbReference type="SUPFAM" id="SSF161098">
    <property type="entry name" value="MetI-like"/>
    <property type="match status" value="1"/>
</dbReference>
<name>A0A7C3IPS5_9SPIR</name>
<keyword evidence="6 7" id="KW-0472">Membrane</keyword>
<dbReference type="CDD" id="cd06261">
    <property type="entry name" value="TM_PBP2"/>
    <property type="match status" value="1"/>
</dbReference>
<comment type="caution">
    <text evidence="9">The sequence shown here is derived from an EMBL/GenBank/DDBJ whole genome shotgun (WGS) entry which is preliminary data.</text>
</comment>
<dbReference type="Pfam" id="PF00528">
    <property type="entry name" value="BPD_transp_1"/>
    <property type="match status" value="1"/>
</dbReference>
<dbReference type="Gene3D" id="1.10.3720.10">
    <property type="entry name" value="MetI-like"/>
    <property type="match status" value="1"/>
</dbReference>
<dbReference type="GO" id="GO:0005886">
    <property type="term" value="C:plasma membrane"/>
    <property type="evidence" value="ECO:0007669"/>
    <property type="project" value="UniProtKB-SubCell"/>
</dbReference>
<proteinExistence type="inferred from homology"/>
<gene>
    <name evidence="9" type="ORF">ENS59_05365</name>
</gene>
<feature type="transmembrane region" description="Helical" evidence="7">
    <location>
        <begin position="112"/>
        <end position="131"/>
    </location>
</feature>
<dbReference type="InterPro" id="IPR000515">
    <property type="entry name" value="MetI-like"/>
</dbReference>
<evidence type="ECO:0000256" key="5">
    <source>
        <dbReference type="ARBA" id="ARBA00022989"/>
    </source>
</evidence>
<feature type="transmembrane region" description="Helical" evidence="7">
    <location>
        <begin position="81"/>
        <end position="100"/>
    </location>
</feature>
<dbReference type="AlphaFoldDB" id="A0A7C3IPS5"/>
<evidence type="ECO:0000256" key="4">
    <source>
        <dbReference type="ARBA" id="ARBA00022692"/>
    </source>
</evidence>
<feature type="domain" description="ABC transmembrane type-1" evidence="8">
    <location>
        <begin position="75"/>
        <end position="286"/>
    </location>
</feature>
<dbReference type="PANTHER" id="PTHR30193:SF41">
    <property type="entry name" value="DIACETYLCHITOBIOSE UPTAKE SYSTEM PERMEASE PROTEIN NGCF"/>
    <property type="match status" value="1"/>
</dbReference>
<evidence type="ECO:0000259" key="8">
    <source>
        <dbReference type="PROSITE" id="PS50928"/>
    </source>
</evidence>
<protein>
    <submittedName>
        <fullName evidence="9">Sugar ABC transporter permease</fullName>
    </submittedName>
</protein>
<keyword evidence="5 7" id="KW-1133">Transmembrane helix</keyword>
<sequence>MKGIKNVSSHTTREHIIALFFIFPSLIGFSMFFLVPTLRGFWLSFTNWDLLSKAEFIGFKNYKALITDPDFWHSLFITFQYVLWNIPIQTVLALVLAMIMERSTSSVLVRSLFLIPWLLPNVVVALLWLWMMDPAIGIINEIIKAVGFKSVPFLFSDTLSLPSVAAINIWRHMGYTALIVFAGIQGFPKEVEEAALIDGAGPWKRFFTILIPYLKPVLAFVVITSVIGSFQIYDTIAVTTKGGPVNATYVIYLYIFKNGFESYRMGYATAVSMVLFLILIGISFLQMRLSRANESDF</sequence>
<feature type="transmembrane region" description="Helical" evidence="7">
    <location>
        <begin position="265"/>
        <end position="285"/>
    </location>
</feature>
<evidence type="ECO:0000313" key="9">
    <source>
        <dbReference type="EMBL" id="HFH28926.1"/>
    </source>
</evidence>
<reference evidence="9" key="1">
    <citation type="journal article" date="2020" name="mSystems">
        <title>Genome- and Community-Level Interaction Insights into Carbon Utilization and Element Cycling Functions of Hydrothermarchaeota in Hydrothermal Sediment.</title>
        <authorList>
            <person name="Zhou Z."/>
            <person name="Liu Y."/>
            <person name="Xu W."/>
            <person name="Pan J."/>
            <person name="Luo Z.H."/>
            <person name="Li M."/>
        </authorList>
    </citation>
    <scope>NUCLEOTIDE SEQUENCE [LARGE SCALE GENOMIC DNA]</scope>
    <source>
        <strain evidence="9">SpSt-503</strain>
    </source>
</reference>
<keyword evidence="3" id="KW-1003">Cell membrane</keyword>
<evidence type="ECO:0000256" key="7">
    <source>
        <dbReference type="RuleBase" id="RU363032"/>
    </source>
</evidence>
<dbReference type="InterPro" id="IPR051393">
    <property type="entry name" value="ABC_transporter_permease"/>
</dbReference>
<comment type="similarity">
    <text evidence="7">Belongs to the binding-protein-dependent transport system permease family.</text>
</comment>
<feature type="transmembrane region" description="Helical" evidence="7">
    <location>
        <begin position="16"/>
        <end position="35"/>
    </location>
</feature>
<evidence type="ECO:0000256" key="6">
    <source>
        <dbReference type="ARBA" id="ARBA00023136"/>
    </source>
</evidence>
<keyword evidence="2 7" id="KW-0813">Transport</keyword>
<comment type="subcellular location">
    <subcellularLocation>
        <location evidence="1 7">Cell membrane</location>
        <topology evidence="1 7">Multi-pass membrane protein</topology>
    </subcellularLocation>
</comment>
<dbReference type="PANTHER" id="PTHR30193">
    <property type="entry name" value="ABC TRANSPORTER PERMEASE PROTEIN"/>
    <property type="match status" value="1"/>
</dbReference>
<dbReference type="PROSITE" id="PS50928">
    <property type="entry name" value="ABC_TM1"/>
    <property type="match status" value="1"/>
</dbReference>
<evidence type="ECO:0000256" key="3">
    <source>
        <dbReference type="ARBA" id="ARBA00022475"/>
    </source>
</evidence>
<feature type="transmembrane region" description="Helical" evidence="7">
    <location>
        <begin position="213"/>
        <end position="233"/>
    </location>
</feature>
<dbReference type="EMBL" id="DSVL01000165">
    <property type="protein sequence ID" value="HFH28926.1"/>
    <property type="molecule type" value="Genomic_DNA"/>
</dbReference>
<accession>A0A7C3IPS5</accession>
<keyword evidence="4 7" id="KW-0812">Transmembrane</keyword>
<dbReference type="GO" id="GO:0055085">
    <property type="term" value="P:transmembrane transport"/>
    <property type="evidence" value="ECO:0007669"/>
    <property type="project" value="InterPro"/>
</dbReference>
<evidence type="ECO:0000256" key="2">
    <source>
        <dbReference type="ARBA" id="ARBA00022448"/>
    </source>
</evidence>